<evidence type="ECO:0000256" key="13">
    <source>
        <dbReference type="ARBA" id="ARBA00049494"/>
    </source>
</evidence>
<dbReference type="EC" id="2.7.1.26" evidence="14"/>
<dbReference type="GO" id="GO:0009398">
    <property type="term" value="P:FMN biosynthetic process"/>
    <property type="evidence" value="ECO:0007669"/>
    <property type="project" value="UniProtKB-UniRule"/>
</dbReference>
<evidence type="ECO:0000256" key="9">
    <source>
        <dbReference type="ARBA" id="ARBA00022827"/>
    </source>
</evidence>
<dbReference type="InterPro" id="IPR002606">
    <property type="entry name" value="Riboflavin_kinase_bac"/>
</dbReference>
<organism evidence="16 17">
    <name type="scientific">Kyrpidia spormannii</name>
    <dbReference type="NCBI Taxonomy" id="2055160"/>
    <lineage>
        <taxon>Bacteria</taxon>
        <taxon>Bacillati</taxon>
        <taxon>Bacillota</taxon>
        <taxon>Bacilli</taxon>
        <taxon>Bacillales</taxon>
        <taxon>Alicyclobacillaceae</taxon>
        <taxon>Kyrpidia</taxon>
    </lineage>
</organism>
<evidence type="ECO:0000313" key="16">
    <source>
        <dbReference type="EMBL" id="ATY84984.1"/>
    </source>
</evidence>
<comment type="similarity">
    <text evidence="14">Belongs to the ribF family.</text>
</comment>
<dbReference type="SMART" id="SM00904">
    <property type="entry name" value="Flavokinase"/>
    <property type="match status" value="1"/>
</dbReference>
<dbReference type="Gene3D" id="3.40.50.620">
    <property type="entry name" value="HUPs"/>
    <property type="match status" value="1"/>
</dbReference>
<dbReference type="Pfam" id="PF01687">
    <property type="entry name" value="Flavokinase"/>
    <property type="match status" value="1"/>
</dbReference>
<dbReference type="GO" id="GO:0008531">
    <property type="term" value="F:riboflavin kinase activity"/>
    <property type="evidence" value="ECO:0007669"/>
    <property type="project" value="UniProtKB-UniRule"/>
</dbReference>
<dbReference type="InterPro" id="IPR023468">
    <property type="entry name" value="Riboflavin_kinase"/>
</dbReference>
<dbReference type="SUPFAM" id="SSF82114">
    <property type="entry name" value="Riboflavin kinase-like"/>
    <property type="match status" value="1"/>
</dbReference>
<dbReference type="EC" id="2.7.7.2" evidence="14"/>
<evidence type="ECO:0000256" key="8">
    <source>
        <dbReference type="ARBA" id="ARBA00022777"/>
    </source>
</evidence>
<dbReference type="GO" id="GO:0005524">
    <property type="term" value="F:ATP binding"/>
    <property type="evidence" value="ECO:0007669"/>
    <property type="project" value="UniProtKB-UniRule"/>
</dbReference>
<dbReference type="PIRSF" id="PIRSF004491">
    <property type="entry name" value="FAD_Synth"/>
    <property type="match status" value="1"/>
</dbReference>
<dbReference type="GO" id="GO:0003919">
    <property type="term" value="F:FMN adenylyltransferase activity"/>
    <property type="evidence" value="ECO:0007669"/>
    <property type="project" value="UniProtKB-UniRule"/>
</dbReference>
<dbReference type="FunFam" id="3.40.50.620:FF:000021">
    <property type="entry name" value="Riboflavin biosynthesis protein"/>
    <property type="match status" value="1"/>
</dbReference>
<evidence type="ECO:0000256" key="11">
    <source>
        <dbReference type="ARBA" id="ARBA00023268"/>
    </source>
</evidence>
<keyword evidence="5 14" id="KW-0808">Transferase</keyword>
<dbReference type="OrthoDB" id="9803667at2"/>
<reference evidence="17" key="1">
    <citation type="submission" date="2017-11" db="EMBL/GenBank/DDBJ databases">
        <title>Complete Genome Sequence of Kyrpidia sp. Strain EA-1, a thermophilic, hydrogen-oxidizing Bacterium, isolated from the Azores.</title>
        <authorList>
            <person name="Reiner J.E."/>
            <person name="Lapp C.J."/>
            <person name="Bunk B."/>
            <person name="Gescher J."/>
        </authorList>
    </citation>
    <scope>NUCLEOTIDE SEQUENCE [LARGE SCALE GENOMIC DNA]</scope>
    <source>
        <strain evidence="17">EA-1</strain>
    </source>
</reference>
<comment type="catalytic activity">
    <reaction evidence="12 14">
        <text>riboflavin + ATP = FMN + ADP + H(+)</text>
        <dbReference type="Rhea" id="RHEA:14357"/>
        <dbReference type="ChEBI" id="CHEBI:15378"/>
        <dbReference type="ChEBI" id="CHEBI:30616"/>
        <dbReference type="ChEBI" id="CHEBI:57986"/>
        <dbReference type="ChEBI" id="CHEBI:58210"/>
        <dbReference type="ChEBI" id="CHEBI:456216"/>
        <dbReference type="EC" id="2.7.1.26"/>
    </reaction>
</comment>
<dbReference type="PANTHER" id="PTHR22749">
    <property type="entry name" value="RIBOFLAVIN KINASE/FMN ADENYLYLTRANSFERASE"/>
    <property type="match status" value="1"/>
</dbReference>
<keyword evidence="6 14" id="KW-0548">Nucleotidyltransferase</keyword>
<dbReference type="EMBL" id="CP024955">
    <property type="protein sequence ID" value="ATY84984.1"/>
    <property type="molecule type" value="Genomic_DNA"/>
</dbReference>
<dbReference type="GO" id="GO:0009231">
    <property type="term" value="P:riboflavin biosynthetic process"/>
    <property type="evidence" value="ECO:0007669"/>
    <property type="project" value="InterPro"/>
</dbReference>
<dbReference type="InterPro" id="IPR015865">
    <property type="entry name" value="Riboflavin_kinase_bac/euk"/>
</dbReference>
<feature type="domain" description="Riboflavin kinase" evidence="15">
    <location>
        <begin position="184"/>
        <end position="309"/>
    </location>
</feature>
<gene>
    <name evidence="16" type="primary">ribF</name>
    <name evidence="16" type="ORF">CVV65_08660</name>
</gene>
<dbReference type="InterPro" id="IPR014729">
    <property type="entry name" value="Rossmann-like_a/b/a_fold"/>
</dbReference>
<keyword evidence="9 14" id="KW-0274">FAD</keyword>
<evidence type="ECO:0000256" key="4">
    <source>
        <dbReference type="ARBA" id="ARBA00022643"/>
    </source>
</evidence>
<keyword evidence="8 14" id="KW-0418">Kinase</keyword>
<dbReference type="RefSeq" id="WP_100667783.1">
    <property type="nucleotide sequence ID" value="NZ_CP024955.1"/>
</dbReference>
<proteinExistence type="inferred from homology"/>
<keyword evidence="4 14" id="KW-0288">FMN</keyword>
<dbReference type="Proteomes" id="UP000231932">
    <property type="component" value="Chromosome"/>
</dbReference>
<dbReference type="SUPFAM" id="SSF52374">
    <property type="entry name" value="Nucleotidylyl transferase"/>
    <property type="match status" value="1"/>
</dbReference>
<dbReference type="InterPro" id="IPR015864">
    <property type="entry name" value="FAD_synthase"/>
</dbReference>
<dbReference type="UniPathway" id="UPA00277">
    <property type="reaction ID" value="UER00407"/>
</dbReference>
<evidence type="ECO:0000259" key="15">
    <source>
        <dbReference type="SMART" id="SM00904"/>
    </source>
</evidence>
<evidence type="ECO:0000313" key="17">
    <source>
        <dbReference type="Proteomes" id="UP000231932"/>
    </source>
</evidence>
<evidence type="ECO:0000256" key="5">
    <source>
        <dbReference type="ARBA" id="ARBA00022679"/>
    </source>
</evidence>
<comment type="pathway">
    <text evidence="1 14">Cofactor biosynthesis; FAD biosynthesis; FAD from FMN: step 1/1.</text>
</comment>
<keyword evidence="17" id="KW-1185">Reference proteome</keyword>
<accession>A0A2K8N6M7</accession>
<name>A0A2K8N6M7_9BACL</name>
<comment type="pathway">
    <text evidence="2 14">Cofactor biosynthesis; FMN biosynthesis; FMN from riboflavin (ATP route): step 1/1.</text>
</comment>
<dbReference type="KEGG" id="kyr:CVV65_08660"/>
<evidence type="ECO:0000256" key="2">
    <source>
        <dbReference type="ARBA" id="ARBA00005201"/>
    </source>
</evidence>
<evidence type="ECO:0000256" key="10">
    <source>
        <dbReference type="ARBA" id="ARBA00022840"/>
    </source>
</evidence>
<dbReference type="PANTHER" id="PTHR22749:SF6">
    <property type="entry name" value="RIBOFLAVIN KINASE"/>
    <property type="match status" value="1"/>
</dbReference>
<keyword evidence="3 14" id="KW-0285">Flavoprotein</keyword>
<comment type="catalytic activity">
    <reaction evidence="13 14">
        <text>FMN + ATP + H(+) = FAD + diphosphate</text>
        <dbReference type="Rhea" id="RHEA:17237"/>
        <dbReference type="ChEBI" id="CHEBI:15378"/>
        <dbReference type="ChEBI" id="CHEBI:30616"/>
        <dbReference type="ChEBI" id="CHEBI:33019"/>
        <dbReference type="ChEBI" id="CHEBI:57692"/>
        <dbReference type="ChEBI" id="CHEBI:58210"/>
        <dbReference type="EC" id="2.7.7.2"/>
    </reaction>
</comment>
<dbReference type="CDD" id="cd02064">
    <property type="entry name" value="FAD_synthetase_N"/>
    <property type="match status" value="1"/>
</dbReference>
<evidence type="ECO:0000256" key="14">
    <source>
        <dbReference type="PIRNR" id="PIRNR004491"/>
    </source>
</evidence>
<dbReference type="InterPro" id="IPR023465">
    <property type="entry name" value="Riboflavin_kinase_dom_sf"/>
</dbReference>
<dbReference type="NCBIfam" id="TIGR00083">
    <property type="entry name" value="ribF"/>
    <property type="match status" value="1"/>
</dbReference>
<evidence type="ECO:0000256" key="7">
    <source>
        <dbReference type="ARBA" id="ARBA00022741"/>
    </source>
</evidence>
<dbReference type="Pfam" id="PF06574">
    <property type="entry name" value="FAD_syn"/>
    <property type="match status" value="1"/>
</dbReference>
<dbReference type="UniPathway" id="UPA00276">
    <property type="reaction ID" value="UER00406"/>
</dbReference>
<keyword evidence="7 14" id="KW-0547">Nucleotide-binding</keyword>
<keyword evidence="10 14" id="KW-0067">ATP-binding</keyword>
<evidence type="ECO:0000256" key="1">
    <source>
        <dbReference type="ARBA" id="ARBA00004726"/>
    </source>
</evidence>
<dbReference type="AlphaFoldDB" id="A0A2K8N6M7"/>
<protein>
    <recommendedName>
        <fullName evidence="14">Riboflavin biosynthesis protein</fullName>
    </recommendedName>
    <domain>
        <recommendedName>
            <fullName evidence="14">Riboflavin kinase</fullName>
            <ecNumber evidence="14">2.7.1.26</ecNumber>
        </recommendedName>
        <alternativeName>
            <fullName evidence="14">Flavokinase</fullName>
        </alternativeName>
    </domain>
    <domain>
        <recommendedName>
            <fullName evidence="14">FMN adenylyltransferase</fullName>
            <ecNumber evidence="14">2.7.7.2</ecNumber>
        </recommendedName>
        <alternativeName>
            <fullName evidence="14">FAD pyrophosphorylase</fullName>
        </alternativeName>
        <alternativeName>
            <fullName evidence="14">FAD synthase</fullName>
        </alternativeName>
    </domain>
</protein>
<dbReference type="Gene3D" id="2.40.30.30">
    <property type="entry name" value="Riboflavin kinase-like"/>
    <property type="match status" value="1"/>
</dbReference>
<keyword evidence="11" id="KW-0511">Multifunctional enzyme</keyword>
<evidence type="ECO:0000256" key="6">
    <source>
        <dbReference type="ARBA" id="ARBA00022695"/>
    </source>
</evidence>
<evidence type="ECO:0000256" key="12">
    <source>
        <dbReference type="ARBA" id="ARBA00047880"/>
    </source>
</evidence>
<evidence type="ECO:0000256" key="3">
    <source>
        <dbReference type="ARBA" id="ARBA00022630"/>
    </source>
</evidence>
<sequence length="315" mass="35145">METIRLTLHEHWSPPSPSVMALGTFDGLHIGHQEILSQGKAEAKRRGVPFAVFLCDPHPRQVLGIGAEYDVLLTPLPEKLRLLEHYGADLVYILMFTREVAAVAPEQFVLDLLLPLAPEALVAGFDYTFGAGGKGDAALLKAMGETRALPVWILPPVNRYGEKVSSSLIRERLRYGEVKLVRELLGRPYALTGRVVKGEGRGIGIGFPTANLQLNDPFLIPGTGVYLVRAFWGMETGPGVMNIGVRPTFYDRGTLSLEVHLLDQRVDLYGEEMRVEFLDYLRPEQRFDSVDRLVAQIEQDVRTARNLWRTAQGDE</sequence>
<dbReference type="GO" id="GO:0006747">
    <property type="term" value="P:FAD biosynthetic process"/>
    <property type="evidence" value="ECO:0007669"/>
    <property type="project" value="UniProtKB-UniRule"/>
</dbReference>